<dbReference type="InterPro" id="IPR018851">
    <property type="entry name" value="Borealin_N"/>
</dbReference>
<gene>
    <name evidence="3" type="ORF">AMS68_003357</name>
</gene>
<proteinExistence type="predicted"/>
<accession>A0A6H0XTQ6</accession>
<reference evidence="3 4" key="1">
    <citation type="journal article" date="2016" name="Sci. Rep.">
        <title>Peltaster fructicola genome reveals evolution from an invasive phytopathogen to an ectophytic parasite.</title>
        <authorList>
            <person name="Xu C."/>
            <person name="Chen H."/>
            <person name="Gleason M.L."/>
            <person name="Xu J.R."/>
            <person name="Liu H."/>
            <person name="Zhang R."/>
            <person name="Sun G."/>
        </authorList>
    </citation>
    <scope>NUCLEOTIDE SEQUENCE [LARGE SCALE GENOMIC DNA]</scope>
    <source>
        <strain evidence="3 4">LNHT1506</strain>
    </source>
</reference>
<dbReference type="EMBL" id="CP051140">
    <property type="protein sequence ID" value="QIW97839.1"/>
    <property type="molecule type" value="Genomic_DNA"/>
</dbReference>
<feature type="compositionally biased region" description="Low complexity" evidence="1">
    <location>
        <begin position="207"/>
        <end position="218"/>
    </location>
</feature>
<name>A0A6H0XTQ6_9PEZI</name>
<organism evidence="3 4">
    <name type="scientific">Peltaster fructicola</name>
    <dbReference type="NCBI Taxonomy" id="286661"/>
    <lineage>
        <taxon>Eukaryota</taxon>
        <taxon>Fungi</taxon>
        <taxon>Dikarya</taxon>
        <taxon>Ascomycota</taxon>
        <taxon>Pezizomycotina</taxon>
        <taxon>Dothideomycetes</taxon>
        <taxon>Dothideomycetes incertae sedis</taxon>
        <taxon>Peltaster</taxon>
    </lineage>
</organism>
<dbReference type="AlphaFoldDB" id="A0A6H0XTQ6"/>
<dbReference type="OrthoDB" id="2392550at2759"/>
<protein>
    <recommendedName>
        <fullName evidence="2">Borealin N-terminal domain-containing protein</fullName>
    </recommendedName>
</protein>
<evidence type="ECO:0000313" key="3">
    <source>
        <dbReference type="EMBL" id="QIW97839.1"/>
    </source>
</evidence>
<keyword evidence="4" id="KW-1185">Reference proteome</keyword>
<dbReference type="Proteomes" id="UP000503462">
    <property type="component" value="Chromosome 2"/>
</dbReference>
<feature type="region of interest" description="Disordered" evidence="1">
    <location>
        <begin position="1"/>
        <end position="23"/>
    </location>
</feature>
<evidence type="ECO:0000256" key="1">
    <source>
        <dbReference type="SAM" id="MobiDB-lite"/>
    </source>
</evidence>
<dbReference type="Pfam" id="PF10444">
    <property type="entry name" value="Nbl1_Borealin_N"/>
    <property type="match status" value="1"/>
</dbReference>
<sequence>MSLFPMPPKAQSTPVQATTRGDETESLQLTAVEKQAMVDDLQLEITKRARGLRSIYNEQARQLRESLERRVHRIPPRMRSKTMGELADEQAKKASKPTVPPKVTAPARSAKRTSNIAFEAEDKENAPTAYPDLQPQKKRTKTAEPRARSAMEKSTTTTSPMKSVLSPRSHNSRTLPSKITSPEKPSRLAVPQQKSRPVSRVASRQGTTAAKKTATRKASAQEESEGRDSEGSTTSAKTTIVKRAEPTKRTVTKKAAPKATTTSTTRKRAPAAKAEPTVPTATRTLRKRG</sequence>
<feature type="compositionally biased region" description="Polar residues" evidence="1">
    <location>
        <begin position="152"/>
        <end position="180"/>
    </location>
</feature>
<feature type="compositionally biased region" description="Polar residues" evidence="1">
    <location>
        <begin position="10"/>
        <end position="19"/>
    </location>
</feature>
<feature type="compositionally biased region" description="Polar residues" evidence="1">
    <location>
        <begin position="192"/>
        <end position="206"/>
    </location>
</feature>
<evidence type="ECO:0000259" key="2">
    <source>
        <dbReference type="Pfam" id="PF10444"/>
    </source>
</evidence>
<feature type="region of interest" description="Disordered" evidence="1">
    <location>
        <begin position="78"/>
        <end position="289"/>
    </location>
</feature>
<feature type="compositionally biased region" description="Basic and acidic residues" evidence="1">
    <location>
        <begin position="141"/>
        <end position="151"/>
    </location>
</feature>
<feature type="domain" description="Borealin N-terminal" evidence="2">
    <location>
        <begin position="33"/>
        <end position="88"/>
    </location>
</feature>
<evidence type="ECO:0000313" key="4">
    <source>
        <dbReference type="Proteomes" id="UP000503462"/>
    </source>
</evidence>